<dbReference type="SUPFAM" id="SSF46894">
    <property type="entry name" value="C-terminal effector domain of the bipartite response regulators"/>
    <property type="match status" value="1"/>
</dbReference>
<feature type="transmembrane region" description="Helical" evidence="3">
    <location>
        <begin position="311"/>
        <end position="337"/>
    </location>
</feature>
<dbReference type="Gene3D" id="1.10.10.10">
    <property type="entry name" value="Winged helix-like DNA-binding domain superfamily/Winged helix DNA-binding domain"/>
    <property type="match status" value="1"/>
</dbReference>
<protein>
    <submittedName>
        <fullName evidence="5">DNA-binding winged helix-turn-helix (WHTH) protein</fullName>
    </submittedName>
</protein>
<feature type="transmembrane region" description="Helical" evidence="3">
    <location>
        <begin position="204"/>
        <end position="223"/>
    </location>
</feature>
<name>A0ABX0XIT6_9SPHN</name>
<feature type="DNA-binding region" description="OmpR/PhoB-type" evidence="2">
    <location>
        <begin position="3"/>
        <end position="101"/>
    </location>
</feature>
<dbReference type="InterPro" id="IPR016032">
    <property type="entry name" value="Sig_transdc_resp-reg_C-effctor"/>
</dbReference>
<accession>A0ABX0XIT6</accession>
<keyword evidence="1 2" id="KW-0238">DNA-binding</keyword>
<comment type="caution">
    <text evidence="5">The sequence shown here is derived from an EMBL/GenBank/DDBJ whole genome shotgun (WGS) entry which is preliminary data.</text>
</comment>
<feature type="domain" description="OmpR/PhoB-type" evidence="4">
    <location>
        <begin position="3"/>
        <end position="101"/>
    </location>
</feature>
<keyword evidence="3" id="KW-0812">Transmembrane</keyword>
<evidence type="ECO:0000256" key="3">
    <source>
        <dbReference type="SAM" id="Phobius"/>
    </source>
</evidence>
<dbReference type="RefSeq" id="WP_167952003.1">
    <property type="nucleotide sequence ID" value="NZ_JAATJE010000001.1"/>
</dbReference>
<sequence>MTDCRYRFDRFVLDPAERLLLDDGRPVDLSPRYLDALILMVGEAGSLVTKDRFHDEVWRGIPVTDEALTQCIRALRRSLGDDAARPRFIATAPKHGYRFIAPVDRIAADARAPTVAAPDPARPAWRTTMLLFGAGVLGAGAAGIVGGLLYGIAAGGRAAGTGIGGASTIIVMLWLTLAVALMGGAGVSAGIAVAMRWVSPGWRILGGALGGLLVGGLVNLVGLDAFDLLLGRSPAGITGAPEGLLLGAGVGAGAFAAARWRGSLVRATALAGLIGAAAAVAVILLGGRLMGGSLDLLARSFPDSRLAFARLFGPAGLSGGAGYVTAALEGLLFAACLNGAMQLAERRLAPAARQQPTAF</sequence>
<evidence type="ECO:0000259" key="4">
    <source>
        <dbReference type="PROSITE" id="PS51755"/>
    </source>
</evidence>
<feature type="transmembrane region" description="Helical" evidence="3">
    <location>
        <begin position="243"/>
        <end position="260"/>
    </location>
</feature>
<dbReference type="SMART" id="SM00862">
    <property type="entry name" value="Trans_reg_C"/>
    <property type="match status" value="1"/>
</dbReference>
<proteinExistence type="predicted"/>
<feature type="transmembrane region" description="Helical" evidence="3">
    <location>
        <begin position="130"/>
        <end position="153"/>
    </location>
</feature>
<gene>
    <name evidence="5" type="ORF">GGR88_000135</name>
</gene>
<keyword evidence="3" id="KW-0472">Membrane</keyword>
<dbReference type="InterPro" id="IPR036388">
    <property type="entry name" value="WH-like_DNA-bd_sf"/>
</dbReference>
<evidence type="ECO:0000313" key="6">
    <source>
        <dbReference type="Proteomes" id="UP000734218"/>
    </source>
</evidence>
<keyword evidence="3" id="KW-1133">Transmembrane helix</keyword>
<dbReference type="CDD" id="cd00383">
    <property type="entry name" value="trans_reg_C"/>
    <property type="match status" value="1"/>
</dbReference>
<evidence type="ECO:0000256" key="1">
    <source>
        <dbReference type="ARBA" id="ARBA00023125"/>
    </source>
</evidence>
<organism evidence="5 6">
    <name type="scientific">Sphingomonas jejuensis</name>
    <dbReference type="NCBI Taxonomy" id="904715"/>
    <lineage>
        <taxon>Bacteria</taxon>
        <taxon>Pseudomonadati</taxon>
        <taxon>Pseudomonadota</taxon>
        <taxon>Alphaproteobacteria</taxon>
        <taxon>Sphingomonadales</taxon>
        <taxon>Sphingomonadaceae</taxon>
        <taxon>Sphingomonas</taxon>
    </lineage>
</organism>
<dbReference type="PROSITE" id="PS51755">
    <property type="entry name" value="OMPR_PHOB"/>
    <property type="match status" value="1"/>
</dbReference>
<dbReference type="Pfam" id="PF00486">
    <property type="entry name" value="Trans_reg_C"/>
    <property type="match status" value="1"/>
</dbReference>
<dbReference type="InterPro" id="IPR001867">
    <property type="entry name" value="OmpR/PhoB-type_DNA-bd"/>
</dbReference>
<keyword evidence="6" id="KW-1185">Reference proteome</keyword>
<feature type="transmembrane region" description="Helical" evidence="3">
    <location>
        <begin position="165"/>
        <end position="192"/>
    </location>
</feature>
<evidence type="ECO:0000313" key="5">
    <source>
        <dbReference type="EMBL" id="NJC32661.1"/>
    </source>
</evidence>
<reference evidence="5 6" key="1">
    <citation type="submission" date="2020-03" db="EMBL/GenBank/DDBJ databases">
        <title>Genomic Encyclopedia of Type Strains, Phase IV (KMG-IV): sequencing the most valuable type-strain genomes for metagenomic binning, comparative biology and taxonomic classification.</title>
        <authorList>
            <person name="Goeker M."/>
        </authorList>
    </citation>
    <scope>NUCLEOTIDE SEQUENCE [LARGE SCALE GENOMIC DNA]</scope>
    <source>
        <strain evidence="5 6">DSM 27651</strain>
    </source>
</reference>
<dbReference type="EMBL" id="JAATJE010000001">
    <property type="protein sequence ID" value="NJC32661.1"/>
    <property type="molecule type" value="Genomic_DNA"/>
</dbReference>
<evidence type="ECO:0000256" key="2">
    <source>
        <dbReference type="PROSITE-ProRule" id="PRU01091"/>
    </source>
</evidence>
<dbReference type="GO" id="GO:0003677">
    <property type="term" value="F:DNA binding"/>
    <property type="evidence" value="ECO:0007669"/>
    <property type="project" value="UniProtKB-KW"/>
</dbReference>
<feature type="transmembrane region" description="Helical" evidence="3">
    <location>
        <begin position="267"/>
        <end position="291"/>
    </location>
</feature>
<dbReference type="Proteomes" id="UP000734218">
    <property type="component" value="Unassembled WGS sequence"/>
</dbReference>